<proteinExistence type="predicted"/>
<organism evidence="2 3">
    <name type="scientific">Anaeramoeba flamelloides</name>
    <dbReference type="NCBI Taxonomy" id="1746091"/>
    <lineage>
        <taxon>Eukaryota</taxon>
        <taxon>Metamonada</taxon>
        <taxon>Anaeramoebidae</taxon>
        <taxon>Anaeramoeba</taxon>
    </lineage>
</organism>
<reference evidence="2" key="1">
    <citation type="submission" date="2022-08" db="EMBL/GenBank/DDBJ databases">
        <title>Novel sulphate-reducing endosymbionts in the free-living metamonad Anaeramoeba.</title>
        <authorList>
            <person name="Jerlstrom-Hultqvist J."/>
            <person name="Cepicka I."/>
            <person name="Gallot-Lavallee L."/>
            <person name="Salas-Leiva D."/>
            <person name="Curtis B.A."/>
            <person name="Zahonova K."/>
            <person name="Pipaliya S."/>
            <person name="Dacks J."/>
            <person name="Roger A.J."/>
        </authorList>
    </citation>
    <scope>NUCLEOTIDE SEQUENCE</scope>
    <source>
        <strain evidence="2">Busselton2</strain>
    </source>
</reference>
<evidence type="ECO:0000313" key="3">
    <source>
        <dbReference type="Proteomes" id="UP001146793"/>
    </source>
</evidence>
<dbReference type="EMBL" id="JANTQA010000063">
    <property type="protein sequence ID" value="KAJ3427383.1"/>
    <property type="molecule type" value="Genomic_DNA"/>
</dbReference>
<evidence type="ECO:0000256" key="1">
    <source>
        <dbReference type="SAM" id="MobiDB-lite"/>
    </source>
</evidence>
<protein>
    <submittedName>
        <fullName evidence="2">Uncharacterized protein</fullName>
    </submittedName>
</protein>
<comment type="caution">
    <text evidence="2">The sequence shown here is derived from an EMBL/GenBank/DDBJ whole genome shotgun (WGS) entry which is preliminary data.</text>
</comment>
<feature type="compositionally biased region" description="Low complexity" evidence="1">
    <location>
        <begin position="61"/>
        <end position="84"/>
    </location>
</feature>
<feature type="compositionally biased region" description="Acidic residues" evidence="1">
    <location>
        <begin position="40"/>
        <end position="56"/>
    </location>
</feature>
<feature type="region of interest" description="Disordered" evidence="1">
    <location>
        <begin position="24"/>
        <end position="86"/>
    </location>
</feature>
<name>A0AAV7YII0_9EUKA</name>
<dbReference type="AlphaFoldDB" id="A0AAV7YII0"/>
<dbReference type="Proteomes" id="UP001146793">
    <property type="component" value="Unassembled WGS sequence"/>
</dbReference>
<accession>A0AAV7YII0</accession>
<gene>
    <name evidence="2" type="ORF">M0812_26966</name>
</gene>
<evidence type="ECO:0000313" key="2">
    <source>
        <dbReference type="EMBL" id="KAJ3427383.1"/>
    </source>
</evidence>
<sequence>MIEEKTNGYTRGVKFSQILEYLKQNSTHQNNEKEQYQSETETETENEKEKEEEDEKEEHSTTQIQIEEEQQQQQLQKQQQQLQQEQEEIEKQKQKQLVFEQNQNFINVFVENETLFYEDLEFPLNSCCYLEESENSNKMFGSLVKITPMEIVIRFMSMSEVRVLISQLAVGQYHLSQ</sequence>